<keyword evidence="10" id="KW-0175">Coiled coil</keyword>
<dbReference type="Gene3D" id="3.30.450.50">
    <property type="entry name" value="Longin domain"/>
    <property type="match status" value="1"/>
</dbReference>
<evidence type="ECO:0000256" key="6">
    <source>
        <dbReference type="ARBA" id="ARBA00023139"/>
    </source>
</evidence>
<evidence type="ECO:0000256" key="7">
    <source>
        <dbReference type="ARBA" id="ARBA00023288"/>
    </source>
</evidence>
<dbReference type="Gene3D" id="1.20.5.110">
    <property type="match status" value="1"/>
</dbReference>
<evidence type="ECO:0000256" key="5">
    <source>
        <dbReference type="ARBA" id="ARBA00023136"/>
    </source>
</evidence>
<dbReference type="PRINTS" id="PR00219">
    <property type="entry name" value="SYNAPTOBREVN"/>
</dbReference>
<proteinExistence type="inferred from homology"/>
<dbReference type="FunFam" id="1.20.5.110:FF:000020">
    <property type="entry name" value="synaptobrevin homolog YKT6"/>
    <property type="match status" value="1"/>
</dbReference>
<gene>
    <name evidence="13" type="primary">ykt6</name>
    <name evidence="13" type="ORF">SOMG_00603</name>
</gene>
<keyword evidence="4" id="KW-0488">Methylation</keyword>
<evidence type="ECO:0000256" key="10">
    <source>
        <dbReference type="PROSITE-ProRule" id="PRU00290"/>
    </source>
</evidence>
<dbReference type="GO" id="GO:0005794">
    <property type="term" value="C:Golgi apparatus"/>
    <property type="evidence" value="ECO:0007669"/>
    <property type="project" value="TreeGrafter"/>
</dbReference>
<dbReference type="GO" id="GO:0006888">
    <property type="term" value="P:endoplasmic reticulum to Golgi vesicle-mediated transport"/>
    <property type="evidence" value="ECO:0007669"/>
    <property type="project" value="TreeGrafter"/>
</dbReference>
<evidence type="ECO:0000256" key="1">
    <source>
        <dbReference type="ARBA" id="ARBA00004342"/>
    </source>
</evidence>
<dbReference type="RefSeq" id="XP_056035293.1">
    <property type="nucleotide sequence ID" value="XM_056179397.1"/>
</dbReference>
<organism evidence="13 14">
    <name type="scientific">Schizosaccharomyces osmophilus</name>
    <dbReference type="NCBI Taxonomy" id="2545709"/>
    <lineage>
        <taxon>Eukaryota</taxon>
        <taxon>Fungi</taxon>
        <taxon>Dikarya</taxon>
        <taxon>Ascomycota</taxon>
        <taxon>Taphrinomycotina</taxon>
        <taxon>Schizosaccharomycetes</taxon>
        <taxon>Schizosaccharomycetales</taxon>
        <taxon>Schizosaccharomycetaceae</taxon>
        <taxon>Schizosaccharomyces</taxon>
    </lineage>
</organism>
<dbReference type="Pfam" id="PF00957">
    <property type="entry name" value="Synaptobrevin"/>
    <property type="match status" value="1"/>
</dbReference>
<dbReference type="AlphaFoldDB" id="A0AAE9W7Z5"/>
<reference evidence="13 14" key="1">
    <citation type="journal article" date="2023" name="G3 (Bethesda)">
        <title>A high-quality reference genome for the fission yeast Schizosaccharomyces osmophilus.</title>
        <authorList>
            <person name="Jia G.S."/>
            <person name="Zhang W.C."/>
            <person name="Liang Y."/>
            <person name="Liu X.H."/>
            <person name="Rhind N."/>
            <person name="Pidoux A."/>
            <person name="Brysch-Herzberg M."/>
            <person name="Du L.L."/>
        </authorList>
    </citation>
    <scope>NUCLEOTIDE SEQUENCE [LARGE SCALE GENOMIC DNA]</scope>
    <source>
        <strain evidence="13 14">CBS 15793</strain>
    </source>
</reference>
<protein>
    <recommendedName>
        <fullName evidence="9">Synaptobrevin homolog YKT6</fullName>
    </recommendedName>
</protein>
<evidence type="ECO:0000259" key="12">
    <source>
        <dbReference type="PROSITE" id="PS50892"/>
    </source>
</evidence>
<evidence type="ECO:0000256" key="8">
    <source>
        <dbReference type="ARBA" id="ARBA00023289"/>
    </source>
</evidence>
<dbReference type="InterPro" id="IPR045848">
    <property type="entry name" value="R-SNARE_YKT6"/>
</dbReference>
<feature type="domain" description="Longin" evidence="11">
    <location>
        <begin position="7"/>
        <end position="126"/>
    </location>
</feature>
<dbReference type="CDD" id="cd14824">
    <property type="entry name" value="Longin"/>
    <property type="match status" value="1"/>
</dbReference>
<keyword evidence="8" id="KW-0636">Prenylation</keyword>
<dbReference type="GeneID" id="80874086"/>
<name>A0AAE9W7Z5_9SCHI</name>
<keyword evidence="7" id="KW-0449">Lipoprotein</keyword>
<evidence type="ECO:0000259" key="11">
    <source>
        <dbReference type="PROSITE" id="PS50859"/>
    </source>
</evidence>
<dbReference type="InterPro" id="IPR042855">
    <property type="entry name" value="V_SNARE_CC"/>
</dbReference>
<keyword evidence="3" id="KW-1003">Cell membrane</keyword>
<dbReference type="InterPro" id="IPR010908">
    <property type="entry name" value="Longin_dom"/>
</dbReference>
<feature type="domain" description="V-SNARE coiled-coil homology" evidence="12">
    <location>
        <begin position="137"/>
        <end position="197"/>
    </location>
</feature>
<sequence length="197" mass="22695">MKLYSISILRFDPKPVQLLCTASDLSSFSFFQRSTVGEFMTFFTKTVTERTSPGQRQDVEESDYVFHVYNRSDGLCGVIASDKEYPLRVAYTLLNKLLDEFVTKNPRQKWESGAVTLPFPELDTYLSKYQDPKQADTIMRVQQELDETKDVLHRTIESVLARGEKLDDLIARSDNLSSQSRMFYKSAKKQNSCCLIQ</sequence>
<comment type="subcellular location">
    <subcellularLocation>
        <location evidence="1">Cell membrane</location>
        <topology evidence="1">Lipid-anchor</topology>
        <orientation evidence="1">Cytoplasmic side</orientation>
    </subcellularLocation>
</comment>
<dbReference type="PROSITE" id="PS50892">
    <property type="entry name" value="V_SNARE"/>
    <property type="match status" value="1"/>
</dbReference>
<keyword evidence="5" id="KW-0472">Membrane</keyword>
<dbReference type="GO" id="GO:0005484">
    <property type="term" value="F:SNAP receptor activity"/>
    <property type="evidence" value="ECO:0007669"/>
    <property type="project" value="TreeGrafter"/>
</dbReference>
<dbReference type="EMBL" id="CP115611">
    <property type="protein sequence ID" value="WBW71050.1"/>
    <property type="molecule type" value="Genomic_DNA"/>
</dbReference>
<dbReference type="SMART" id="SM01270">
    <property type="entry name" value="Longin"/>
    <property type="match status" value="1"/>
</dbReference>
<dbReference type="Proteomes" id="UP001212411">
    <property type="component" value="Chromosome 1"/>
</dbReference>
<evidence type="ECO:0000256" key="3">
    <source>
        <dbReference type="ARBA" id="ARBA00022475"/>
    </source>
</evidence>
<evidence type="ECO:0000313" key="14">
    <source>
        <dbReference type="Proteomes" id="UP001212411"/>
    </source>
</evidence>
<dbReference type="SUPFAM" id="SSF64356">
    <property type="entry name" value="SNARE-like"/>
    <property type="match status" value="1"/>
</dbReference>
<evidence type="ECO:0000256" key="9">
    <source>
        <dbReference type="ARBA" id="ARBA00026133"/>
    </source>
</evidence>
<dbReference type="KEGG" id="som:SOMG_00603"/>
<dbReference type="PANTHER" id="PTHR45806">
    <property type="entry name" value="SYNAPTOBREVIN HOMOLOG YKT6"/>
    <property type="match status" value="1"/>
</dbReference>
<dbReference type="PROSITE" id="PS50859">
    <property type="entry name" value="LONGIN"/>
    <property type="match status" value="1"/>
</dbReference>
<evidence type="ECO:0000313" key="13">
    <source>
        <dbReference type="EMBL" id="WBW71050.1"/>
    </source>
</evidence>
<dbReference type="PANTHER" id="PTHR45806:SF1">
    <property type="entry name" value="SYNAPTOBREVIN HOMOLOG YKT6"/>
    <property type="match status" value="1"/>
</dbReference>
<dbReference type="GO" id="GO:0005886">
    <property type="term" value="C:plasma membrane"/>
    <property type="evidence" value="ECO:0007669"/>
    <property type="project" value="UniProtKB-SubCell"/>
</dbReference>
<dbReference type="InterPro" id="IPR011012">
    <property type="entry name" value="Longin-like_dom_sf"/>
</dbReference>
<keyword evidence="6" id="KW-0564">Palmitate</keyword>
<keyword evidence="14" id="KW-1185">Reference proteome</keyword>
<dbReference type="SUPFAM" id="SSF58038">
    <property type="entry name" value="SNARE fusion complex"/>
    <property type="match status" value="1"/>
</dbReference>
<comment type="similarity">
    <text evidence="2">Belongs to the synaptobrevin family.</text>
</comment>
<evidence type="ECO:0000256" key="4">
    <source>
        <dbReference type="ARBA" id="ARBA00022481"/>
    </source>
</evidence>
<dbReference type="CDD" id="cd15867">
    <property type="entry name" value="R-SNARE_YKT6"/>
    <property type="match status" value="1"/>
</dbReference>
<dbReference type="InterPro" id="IPR001388">
    <property type="entry name" value="Synaptobrevin-like"/>
</dbReference>
<evidence type="ECO:0000256" key="2">
    <source>
        <dbReference type="ARBA" id="ARBA00008025"/>
    </source>
</evidence>
<accession>A0AAE9W7Z5</accession>
<dbReference type="Pfam" id="PF13774">
    <property type="entry name" value="Longin"/>
    <property type="match status" value="1"/>
</dbReference>